<dbReference type="AlphaFoldDB" id="A0A368R8F5"/>
<sequence length="632" mass="71619">MVLGASLFLQRSPILLGLSPPPRLVPDQRGKSPSPPTPAPPSSTRSRPRRRPGVRRLSHILRERGRGARRAKREGRSRRIATDSCSSILLLLPPSDLGCTTGKMIRQLLKVAAGHHTRQCSSSYLHWVPRTPHFLLPSLELLCTNRPTRFFTTDRDHLTRFLCSKKASQHVRDLNVETEDVGVHFVGSQQLCSQIEDAKDSIAKDFDLEKLKDLYCRHVRPELVSRLLIHNHKFNAISTHWLKYQTHARINNRPRFTSCYDVMVYLVGLRQEYWVFYLNYLARERISVIEEWVSISTTQHMFYDLGLKNLSSTIHFHKGEAVASWHKDSSTADLANLIWKDNQVISATTYLGVSDCISIAQSEAKSVFAILTKAKDLGIENFVLWTDNKEICGVLNGTKHITTENKDWNLFMAIRVLRSAFKRLVAIWVPREMMAPANGMLRLGVKHPQCVEQSAKPWAYLLNGLPEFRLSLSEAATKEMNTFGKPIHGEPRHNKYFIELDAEMKKISALNNLIQVLKPKKLYVAIKELQRKSDLMQKELLELLGTSVTRRLKGWSLLDIEAGDDKSGSLLIIFDGICPETPLPHVDLIVMLSTATDRGILARMGVRELSASSYIFFHGPCSPTNPGKKGQN</sequence>
<gene>
    <name evidence="3" type="ORF">SETIT_5G249100v2</name>
</gene>
<reference evidence="3" key="2">
    <citation type="submission" date="2015-07" db="EMBL/GenBank/DDBJ databases">
        <authorList>
            <person name="Noorani M."/>
        </authorList>
    </citation>
    <scope>NUCLEOTIDE SEQUENCE</scope>
    <source>
        <strain evidence="3">Yugu1</strain>
    </source>
</reference>
<accession>A0A368R8F5</accession>
<reference evidence="3" key="1">
    <citation type="journal article" date="2012" name="Nat. Biotechnol.">
        <title>Reference genome sequence of the model plant Setaria.</title>
        <authorList>
            <person name="Bennetzen J.L."/>
            <person name="Schmutz J."/>
            <person name="Wang H."/>
            <person name="Percifield R."/>
            <person name="Hawkins J."/>
            <person name="Pontaroli A.C."/>
            <person name="Estep M."/>
            <person name="Feng L."/>
            <person name="Vaughn J.N."/>
            <person name="Grimwood J."/>
            <person name="Jenkins J."/>
            <person name="Barry K."/>
            <person name="Lindquist E."/>
            <person name="Hellsten U."/>
            <person name="Deshpande S."/>
            <person name="Wang X."/>
            <person name="Wu X."/>
            <person name="Mitros T."/>
            <person name="Triplett J."/>
            <person name="Yang X."/>
            <person name="Ye C.Y."/>
            <person name="Mauro-Herrera M."/>
            <person name="Wang L."/>
            <person name="Li P."/>
            <person name="Sharma M."/>
            <person name="Sharma R."/>
            <person name="Ronald P.C."/>
            <person name="Panaud O."/>
            <person name="Kellogg E.A."/>
            <person name="Brutnell T.P."/>
            <person name="Doust A.N."/>
            <person name="Tuskan G.A."/>
            <person name="Rokhsar D."/>
            <person name="Devos K.M."/>
        </authorList>
    </citation>
    <scope>NUCLEOTIDE SEQUENCE [LARGE SCALE GENOMIC DNA]</scope>
    <source>
        <strain evidence="3">Yugu1</strain>
    </source>
</reference>
<evidence type="ECO:0000313" key="3">
    <source>
        <dbReference type="EMBL" id="RCV26485.1"/>
    </source>
</evidence>
<feature type="domain" description="RNase H type-1" evidence="2">
    <location>
        <begin position="323"/>
        <end position="438"/>
    </location>
</feature>
<proteinExistence type="predicted"/>
<dbReference type="GO" id="GO:0004523">
    <property type="term" value="F:RNA-DNA hybrid ribonuclease activity"/>
    <property type="evidence" value="ECO:0007669"/>
    <property type="project" value="InterPro"/>
</dbReference>
<name>A0A368R8F5_SETIT</name>
<evidence type="ECO:0000259" key="2">
    <source>
        <dbReference type="Pfam" id="PF13456"/>
    </source>
</evidence>
<dbReference type="EMBL" id="CM003532">
    <property type="protein sequence ID" value="RCV26485.1"/>
    <property type="molecule type" value="Genomic_DNA"/>
</dbReference>
<protein>
    <recommendedName>
        <fullName evidence="2">RNase H type-1 domain-containing protein</fullName>
    </recommendedName>
</protein>
<dbReference type="InterPro" id="IPR002156">
    <property type="entry name" value="RNaseH_domain"/>
</dbReference>
<dbReference type="Pfam" id="PF13456">
    <property type="entry name" value="RVT_3"/>
    <property type="match status" value="1"/>
</dbReference>
<dbReference type="OrthoDB" id="718432at2759"/>
<feature type="region of interest" description="Disordered" evidence="1">
    <location>
        <begin position="15"/>
        <end position="53"/>
    </location>
</feature>
<evidence type="ECO:0000256" key="1">
    <source>
        <dbReference type="SAM" id="MobiDB-lite"/>
    </source>
</evidence>
<organism evidence="3">
    <name type="scientific">Setaria italica</name>
    <name type="common">Foxtail millet</name>
    <name type="synonym">Panicum italicum</name>
    <dbReference type="NCBI Taxonomy" id="4555"/>
    <lineage>
        <taxon>Eukaryota</taxon>
        <taxon>Viridiplantae</taxon>
        <taxon>Streptophyta</taxon>
        <taxon>Embryophyta</taxon>
        <taxon>Tracheophyta</taxon>
        <taxon>Spermatophyta</taxon>
        <taxon>Magnoliopsida</taxon>
        <taxon>Liliopsida</taxon>
        <taxon>Poales</taxon>
        <taxon>Poaceae</taxon>
        <taxon>PACMAD clade</taxon>
        <taxon>Panicoideae</taxon>
        <taxon>Panicodae</taxon>
        <taxon>Paniceae</taxon>
        <taxon>Cenchrinae</taxon>
        <taxon>Setaria</taxon>
    </lineage>
</organism>
<dbReference type="GO" id="GO:0003676">
    <property type="term" value="F:nucleic acid binding"/>
    <property type="evidence" value="ECO:0007669"/>
    <property type="project" value="InterPro"/>
</dbReference>